<reference evidence="1 2" key="1">
    <citation type="journal article" date="2015" name="Genome Biol.">
        <title>Comparative genomics of Steinernema reveals deeply conserved gene regulatory networks.</title>
        <authorList>
            <person name="Dillman A.R."/>
            <person name="Macchietto M."/>
            <person name="Porter C.F."/>
            <person name="Rogers A."/>
            <person name="Williams B."/>
            <person name="Antoshechkin I."/>
            <person name="Lee M.M."/>
            <person name="Goodwin Z."/>
            <person name="Lu X."/>
            <person name="Lewis E.E."/>
            <person name="Goodrich-Blair H."/>
            <person name="Stock S.P."/>
            <person name="Adams B.J."/>
            <person name="Sternberg P.W."/>
            <person name="Mortazavi A."/>
        </authorList>
    </citation>
    <scope>NUCLEOTIDE SEQUENCE [LARGE SCALE GENOMIC DNA]</scope>
    <source>
        <strain evidence="1 2">ALL</strain>
    </source>
</reference>
<accession>A0A4U5M2P7</accession>
<reference evidence="1 2" key="2">
    <citation type="journal article" date="2019" name="G3 (Bethesda)">
        <title>Hybrid Assembly of the Genome of the Entomopathogenic Nematode Steinernema carpocapsae Identifies the X-Chromosome.</title>
        <authorList>
            <person name="Serra L."/>
            <person name="Macchietto M."/>
            <person name="Macias-Munoz A."/>
            <person name="McGill C.J."/>
            <person name="Rodriguez I.M."/>
            <person name="Rodriguez B."/>
            <person name="Murad R."/>
            <person name="Mortazavi A."/>
        </authorList>
    </citation>
    <scope>NUCLEOTIDE SEQUENCE [LARGE SCALE GENOMIC DNA]</scope>
    <source>
        <strain evidence="1 2">ALL</strain>
    </source>
</reference>
<dbReference type="Proteomes" id="UP000298663">
    <property type="component" value="Unassembled WGS sequence"/>
</dbReference>
<gene>
    <name evidence="1" type="ORF">L596_026553</name>
</gene>
<dbReference type="AlphaFoldDB" id="A0A4U5M2P7"/>
<evidence type="ECO:0000313" key="2">
    <source>
        <dbReference type="Proteomes" id="UP000298663"/>
    </source>
</evidence>
<proteinExistence type="predicted"/>
<comment type="caution">
    <text evidence="1">The sequence shown here is derived from an EMBL/GenBank/DDBJ whole genome shotgun (WGS) entry which is preliminary data.</text>
</comment>
<keyword evidence="2" id="KW-1185">Reference proteome</keyword>
<organism evidence="1 2">
    <name type="scientific">Steinernema carpocapsae</name>
    <name type="common">Entomopathogenic nematode</name>
    <dbReference type="NCBI Taxonomy" id="34508"/>
    <lineage>
        <taxon>Eukaryota</taxon>
        <taxon>Metazoa</taxon>
        <taxon>Ecdysozoa</taxon>
        <taxon>Nematoda</taxon>
        <taxon>Chromadorea</taxon>
        <taxon>Rhabditida</taxon>
        <taxon>Tylenchina</taxon>
        <taxon>Panagrolaimomorpha</taxon>
        <taxon>Strongyloidoidea</taxon>
        <taxon>Steinernematidae</taxon>
        <taxon>Steinernema</taxon>
    </lineage>
</organism>
<sequence>MSFPVFTVTPIKTQSATKTCYSKNAKFVKTETGIENRNVYLCQVHGHVLEVCVVKAKHFWGLQMSEPHAFCFAANRATKLG</sequence>
<evidence type="ECO:0000313" key="1">
    <source>
        <dbReference type="EMBL" id="TKR62623.1"/>
    </source>
</evidence>
<protein>
    <submittedName>
        <fullName evidence="1">Uncharacterized protein</fullName>
    </submittedName>
</protein>
<name>A0A4U5M2P7_STECR</name>
<dbReference type="EMBL" id="AZBU02000010">
    <property type="protein sequence ID" value="TKR62623.1"/>
    <property type="molecule type" value="Genomic_DNA"/>
</dbReference>